<dbReference type="PANTHER" id="PTHR41328:SF2">
    <property type="entry name" value="TERMINASE SMALL SUBUNIT"/>
    <property type="match status" value="1"/>
</dbReference>
<evidence type="ECO:0000313" key="4">
    <source>
        <dbReference type="Proteomes" id="UP000576260"/>
    </source>
</evidence>
<dbReference type="EMBL" id="CP061280">
    <property type="protein sequence ID" value="QNS14561.1"/>
    <property type="molecule type" value="Genomic_DNA"/>
</dbReference>
<dbReference type="GO" id="GO:0051276">
    <property type="term" value="P:chromosome organization"/>
    <property type="evidence" value="ECO:0007669"/>
    <property type="project" value="InterPro"/>
</dbReference>
<dbReference type="InterPro" id="IPR038713">
    <property type="entry name" value="Terminase_Gp1_N_sf"/>
</dbReference>
<dbReference type="InterPro" id="IPR005335">
    <property type="entry name" value="Terminase_ssu"/>
</dbReference>
<keyword evidence="1" id="KW-1188">Viral release from host cell</keyword>
<dbReference type="Gene3D" id="1.10.10.1400">
    <property type="entry name" value="Terminase, small subunit, N-terminal DNA-binding domain, HTH motif"/>
    <property type="match status" value="1"/>
</dbReference>
<gene>
    <name evidence="3" type="ORF">ICJ55_07270</name>
</gene>
<evidence type="ECO:0000313" key="3">
    <source>
        <dbReference type="EMBL" id="QNS14561.1"/>
    </source>
</evidence>
<evidence type="ECO:0000256" key="2">
    <source>
        <dbReference type="ARBA" id="ARBA00023219"/>
    </source>
</evidence>
<keyword evidence="2" id="KW-0231">Viral genome packaging</keyword>
<accession>A0A7H1C0Q6</accession>
<keyword evidence="4" id="KW-1185">Reference proteome</keyword>
<organism evidence="3 4">
    <name type="scientific">Mannheimia bovis</name>
    <dbReference type="NCBI Taxonomy" id="2770636"/>
    <lineage>
        <taxon>Bacteria</taxon>
        <taxon>Pseudomonadati</taxon>
        <taxon>Pseudomonadota</taxon>
        <taxon>Gammaproteobacteria</taxon>
        <taxon>Pasteurellales</taxon>
        <taxon>Pasteurellaceae</taxon>
        <taxon>Mannheimia</taxon>
    </lineage>
</organism>
<reference evidence="3 4" key="1">
    <citation type="submission" date="2020-09" db="EMBL/GenBank/DDBJ databases">
        <title>Mannheimia bovis sp.nov., isolated from a cow.</title>
        <authorList>
            <person name="Li F."/>
        </authorList>
    </citation>
    <scope>NUCLEOTIDE SEQUENCE [LARGE SCALE GENOMIC DNA]</scope>
    <source>
        <strain evidence="3 4">ZY190616</strain>
    </source>
</reference>
<dbReference type="KEGG" id="mbos:ICJ55_07270"/>
<name>A0A7H1C0Q6_9PAST</name>
<dbReference type="PANTHER" id="PTHR41328">
    <property type="entry name" value="TERMINASE SMALL SUBUNIT-RELATED"/>
    <property type="match status" value="1"/>
</dbReference>
<sequence length="170" mass="18692">MTKKGEVKATSKGVGKLTDKQKRFIEEYLIDLNATQAAIRAGYSEDTAKEMGYENLTKPHIQEAIQQAKNQRSERTQITQDDVLNGLLEVIAMSTGKKVVVETDVAKNESGKLVGFDIAKTKFEPAAANKALELLGKHLGMFKDRVDVTTGDNPLPTVINIEFGNEPENN</sequence>
<dbReference type="Pfam" id="PF03592">
    <property type="entry name" value="Terminase_2"/>
    <property type="match status" value="1"/>
</dbReference>
<proteinExistence type="predicted"/>
<dbReference type="InterPro" id="IPR052404">
    <property type="entry name" value="SPP1-like_terminase"/>
</dbReference>
<evidence type="ECO:0000256" key="1">
    <source>
        <dbReference type="ARBA" id="ARBA00022612"/>
    </source>
</evidence>
<dbReference type="AlphaFoldDB" id="A0A7H1C0Q6"/>
<protein>
    <submittedName>
        <fullName evidence="3">Terminase small subunit</fullName>
    </submittedName>
</protein>
<dbReference type="Proteomes" id="UP000576260">
    <property type="component" value="Chromosome"/>
</dbReference>
<dbReference type="RefSeq" id="WP_188156208.1">
    <property type="nucleotide sequence ID" value="NZ_CP061280.1"/>
</dbReference>